<feature type="region of interest" description="Disordered" evidence="1">
    <location>
        <begin position="57"/>
        <end position="76"/>
    </location>
</feature>
<comment type="caution">
    <text evidence="2">The sequence shown here is derived from an EMBL/GenBank/DDBJ whole genome shotgun (WGS) entry which is preliminary data.</text>
</comment>
<evidence type="ECO:0000313" key="2">
    <source>
        <dbReference type="EMBL" id="MBB6163171.1"/>
    </source>
</evidence>
<name>A0A7W9Y6Z2_9HYPH</name>
<accession>A0A7W9Y6Z2</accession>
<protein>
    <submittedName>
        <fullName evidence="2">Uncharacterized protein</fullName>
    </submittedName>
</protein>
<reference evidence="2 3" key="1">
    <citation type="submission" date="2020-08" db="EMBL/GenBank/DDBJ databases">
        <title>Genomic Encyclopedia of Type Strains, Phase IV (KMG-IV): sequencing the most valuable type-strain genomes for metagenomic binning, comparative biology and taxonomic classification.</title>
        <authorList>
            <person name="Goeker M."/>
        </authorList>
    </citation>
    <scope>NUCLEOTIDE SEQUENCE [LARGE SCALE GENOMIC DNA]</scope>
    <source>
        <strain evidence="2 3">DSM 100734</strain>
    </source>
</reference>
<proteinExistence type="predicted"/>
<dbReference type="RefSeq" id="WP_183992924.1">
    <property type="nucleotide sequence ID" value="NZ_BMHW01000002.1"/>
</dbReference>
<dbReference type="Proteomes" id="UP000547879">
    <property type="component" value="Unassembled WGS sequence"/>
</dbReference>
<gene>
    <name evidence="2" type="ORF">HNQ72_002989</name>
</gene>
<evidence type="ECO:0000256" key="1">
    <source>
        <dbReference type="SAM" id="MobiDB-lite"/>
    </source>
</evidence>
<dbReference type="EMBL" id="JACHEG010000002">
    <property type="protein sequence ID" value="MBB6163171.1"/>
    <property type="molecule type" value="Genomic_DNA"/>
</dbReference>
<dbReference type="AlphaFoldDB" id="A0A7W9Y6Z2"/>
<sequence>MTGSLSSTATSTASRVTAGTTVAIAAISRDDNWRAFPGNTFVGGGSCALPVEIKGQDAQKKQQRESGCLEQSIRSDGVHDDLSSQWLMQAQDTSL</sequence>
<keyword evidence="3" id="KW-1185">Reference proteome</keyword>
<organism evidence="2 3">
    <name type="scientific">Rhizobium wenxiniae</name>
    <dbReference type="NCBI Taxonomy" id="1737357"/>
    <lineage>
        <taxon>Bacteria</taxon>
        <taxon>Pseudomonadati</taxon>
        <taxon>Pseudomonadota</taxon>
        <taxon>Alphaproteobacteria</taxon>
        <taxon>Hyphomicrobiales</taxon>
        <taxon>Rhizobiaceae</taxon>
        <taxon>Rhizobium/Agrobacterium group</taxon>
        <taxon>Rhizobium</taxon>
    </lineage>
</organism>
<evidence type="ECO:0000313" key="3">
    <source>
        <dbReference type="Proteomes" id="UP000547879"/>
    </source>
</evidence>